<evidence type="ECO:0000313" key="2">
    <source>
        <dbReference type="Proteomes" id="UP000192761"/>
    </source>
</evidence>
<dbReference type="STRING" id="1121001.SAMN02745857_03895"/>
<dbReference type="RefSeq" id="WP_217807120.1">
    <property type="nucleotide sequence ID" value="NZ_FWXD01000036.1"/>
</dbReference>
<name>A0A1W1Y028_9NEIS</name>
<gene>
    <name evidence="1" type="ORF">SAMN02745857_03895</name>
</gene>
<dbReference type="AlphaFoldDB" id="A0A1W1Y028"/>
<protein>
    <submittedName>
        <fullName evidence="1">Uncharacterized protein</fullName>
    </submittedName>
</protein>
<keyword evidence="2" id="KW-1185">Reference proteome</keyword>
<reference evidence="1 2" key="1">
    <citation type="submission" date="2017-04" db="EMBL/GenBank/DDBJ databases">
        <authorList>
            <person name="Afonso C.L."/>
            <person name="Miller P.J."/>
            <person name="Scott M.A."/>
            <person name="Spackman E."/>
            <person name="Goraichik I."/>
            <person name="Dimitrov K.M."/>
            <person name="Suarez D.L."/>
            <person name="Swayne D.E."/>
        </authorList>
    </citation>
    <scope>NUCLEOTIDE SEQUENCE [LARGE SCALE GENOMIC DNA]</scope>
    <source>
        <strain evidence="1 2">DSM 23236</strain>
    </source>
</reference>
<accession>A0A1W1Y028</accession>
<dbReference type="Proteomes" id="UP000192761">
    <property type="component" value="Unassembled WGS sequence"/>
</dbReference>
<sequence length="97" mass="10611">MNPHDLPPELATPGFLSVADRELLIRLFDQLHEYGGQLDRVCNAVMLRGISGFTPAELRMIGNAAGMLADRVDLRLTQDHAARAIAKRTSTLTKKAA</sequence>
<evidence type="ECO:0000313" key="1">
    <source>
        <dbReference type="EMBL" id="SMC29526.1"/>
    </source>
</evidence>
<proteinExistence type="predicted"/>
<dbReference type="EMBL" id="FWXD01000036">
    <property type="protein sequence ID" value="SMC29526.1"/>
    <property type="molecule type" value="Genomic_DNA"/>
</dbReference>
<organism evidence="1 2">
    <name type="scientific">Andreprevotia lacus DSM 23236</name>
    <dbReference type="NCBI Taxonomy" id="1121001"/>
    <lineage>
        <taxon>Bacteria</taxon>
        <taxon>Pseudomonadati</taxon>
        <taxon>Pseudomonadota</taxon>
        <taxon>Betaproteobacteria</taxon>
        <taxon>Neisseriales</taxon>
        <taxon>Chitinibacteraceae</taxon>
        <taxon>Andreprevotia</taxon>
    </lineage>
</organism>